<evidence type="ECO:0000313" key="1">
    <source>
        <dbReference type="EMBL" id="OWP74039.1"/>
    </source>
</evidence>
<comment type="caution">
    <text evidence="1">The sequence shown here is derived from an EMBL/GenBank/DDBJ whole genome shotgun (WGS) entry which is preliminary data.</text>
</comment>
<sequence length="310" mass="36935">MDQQDMLITDIDLNKSLFKKEDIDLKKYKYNDIFIENIKINDLLNDDYRKSFFRYLENKKDEDDFKSTLFTQLLMTRIQQIEDKKAFFLLSELSKNPSISYDGIELLSDKLVELYLKNTLFFIKESTKNNDSNFIIYLTNKLVEFLVNENTIQNNTGFCNYKRGMLLLERKFEDEITDLNLLNTLKQLPKISIHYSPSLYSDWESKEIIYTNIQSLFNETLLTNLNFKEKENFKSNIFPVIENYFIKNYHINDPDGFVNVRELPNSNSKILGKVQNNEYVCFIRREGDWIEVYCEKIGSGFIHESRLIEK</sequence>
<evidence type="ECO:0000313" key="2">
    <source>
        <dbReference type="Proteomes" id="UP000198034"/>
    </source>
</evidence>
<evidence type="ECO:0008006" key="3">
    <source>
        <dbReference type="Google" id="ProtNLM"/>
    </source>
</evidence>
<name>A0A246G712_9FLAO</name>
<accession>A0A246G712</accession>
<dbReference type="AlphaFoldDB" id="A0A246G712"/>
<gene>
    <name evidence="1" type="ORF">BWK62_15200</name>
</gene>
<dbReference type="EMBL" id="MTCY01000111">
    <property type="protein sequence ID" value="OWP74039.1"/>
    <property type="molecule type" value="Genomic_DNA"/>
</dbReference>
<proteinExistence type="predicted"/>
<organism evidence="1 2">
    <name type="scientific">Flavobacterium columnare</name>
    <dbReference type="NCBI Taxonomy" id="996"/>
    <lineage>
        <taxon>Bacteria</taxon>
        <taxon>Pseudomonadati</taxon>
        <taxon>Bacteroidota</taxon>
        <taxon>Flavobacteriia</taxon>
        <taxon>Flavobacteriales</taxon>
        <taxon>Flavobacteriaceae</taxon>
        <taxon>Flavobacterium</taxon>
    </lineage>
</organism>
<dbReference type="Gene3D" id="2.30.30.40">
    <property type="entry name" value="SH3 Domains"/>
    <property type="match status" value="1"/>
</dbReference>
<dbReference type="Proteomes" id="UP000198034">
    <property type="component" value="Unassembled WGS sequence"/>
</dbReference>
<protein>
    <recommendedName>
        <fullName evidence="3">SH3b domain-containing protein</fullName>
    </recommendedName>
</protein>
<reference evidence="1 2" key="1">
    <citation type="journal article" date="2017" name="Infect. Genet. Evol.">
        <title>Comparative genome analysis of fish pathogen Flavobacterium columnare reveals extensive sequence diversity within the species.</title>
        <authorList>
            <person name="Kayansamruaj P."/>
            <person name="Dong H.T."/>
            <person name="Hirono I."/>
            <person name="Kondo H."/>
            <person name="Senapin S."/>
            <person name="Rodkhum C."/>
        </authorList>
    </citation>
    <scope>NUCLEOTIDE SEQUENCE [LARGE SCALE GENOMIC DNA]</scope>
    <source>
        <strain evidence="1 2">1214</strain>
    </source>
</reference>